<proteinExistence type="predicted"/>
<dbReference type="Pfam" id="PF11575">
    <property type="entry name" value="FhuF_C"/>
    <property type="match status" value="1"/>
</dbReference>
<dbReference type="InterPro" id="IPR024726">
    <property type="entry name" value="FhuF_C"/>
</dbReference>
<name>A0AB39P1R5_9ACTN</name>
<feature type="domain" description="Ferric siderophore reductase C-terminal" evidence="1">
    <location>
        <begin position="218"/>
        <end position="237"/>
    </location>
</feature>
<organism evidence="2">
    <name type="scientific">Streptomyces sp. R21</name>
    <dbReference type="NCBI Taxonomy" id="3238627"/>
    <lineage>
        <taxon>Bacteria</taxon>
        <taxon>Bacillati</taxon>
        <taxon>Actinomycetota</taxon>
        <taxon>Actinomycetes</taxon>
        <taxon>Kitasatosporales</taxon>
        <taxon>Streptomycetaceae</taxon>
        <taxon>Streptomyces</taxon>
    </lineage>
</organism>
<dbReference type="RefSeq" id="WP_369231128.1">
    <property type="nucleotide sequence ID" value="NZ_CP163435.1"/>
</dbReference>
<gene>
    <name evidence="2" type="ORF">AB5J56_07035</name>
</gene>
<accession>A0AB39P1R5</accession>
<evidence type="ECO:0000313" key="2">
    <source>
        <dbReference type="EMBL" id="XDQ24462.1"/>
    </source>
</evidence>
<protein>
    <submittedName>
        <fullName evidence="2">(2Fe-2S)-binding protein</fullName>
    </submittedName>
</protein>
<evidence type="ECO:0000259" key="1">
    <source>
        <dbReference type="Pfam" id="PF11575"/>
    </source>
</evidence>
<dbReference type="AlphaFoldDB" id="A0AB39P1R5"/>
<reference evidence="2" key="1">
    <citation type="submission" date="2024-07" db="EMBL/GenBank/DDBJ databases">
        <authorList>
            <person name="Yu S.T."/>
        </authorList>
    </citation>
    <scope>NUCLEOTIDE SEQUENCE</scope>
    <source>
        <strain evidence="2">R21</strain>
    </source>
</reference>
<sequence length="252" mass="26967">MVLLLFVDLDPDLAALEPLGGFFVLRTAVSTRGTQATLKKAYTAARIDPYGDVYADPITFRVRKVALSLRAPEDRIAASIAHQALAARLWSIALGSAALCGHVPDLEPGLLHWDPDAGAPDDLWLAEVRMLPASAIDEVVREGHLVPLAAALRSRYGISAGLLRGNAGSALAGAVRQLDRWARAGGRTDVADRARGIAAGLFSHPDLADTLDPATGRRRSCCLYYRLPGGGLCGDCCFDRPPTRREGPDERH</sequence>
<dbReference type="EMBL" id="CP163435">
    <property type="protein sequence ID" value="XDQ24462.1"/>
    <property type="molecule type" value="Genomic_DNA"/>
</dbReference>
<dbReference type="GO" id="GO:0051537">
    <property type="term" value="F:2 iron, 2 sulfur cluster binding"/>
    <property type="evidence" value="ECO:0007669"/>
    <property type="project" value="InterPro"/>
</dbReference>